<feature type="compositionally biased region" description="Polar residues" evidence="1">
    <location>
        <begin position="284"/>
        <end position="304"/>
    </location>
</feature>
<feature type="region of interest" description="Disordered" evidence="1">
    <location>
        <begin position="1"/>
        <end position="35"/>
    </location>
</feature>
<accession>A0ABX9UC09</accession>
<evidence type="ECO:0000313" key="2">
    <source>
        <dbReference type="EMBL" id="RLL50328.1"/>
    </source>
</evidence>
<comment type="caution">
    <text evidence="2">The sequence shown here is derived from an EMBL/GenBank/DDBJ whole genome shotgun (WGS) entry which is preliminary data.</text>
</comment>
<evidence type="ECO:0000256" key="1">
    <source>
        <dbReference type="SAM" id="MobiDB-lite"/>
    </source>
</evidence>
<feature type="compositionally biased region" description="Polar residues" evidence="1">
    <location>
        <begin position="612"/>
        <end position="631"/>
    </location>
</feature>
<dbReference type="EMBL" id="RCHE01000001">
    <property type="protein sequence ID" value="RLL50328.1"/>
    <property type="molecule type" value="Genomic_DNA"/>
</dbReference>
<feature type="region of interest" description="Disordered" evidence="1">
    <location>
        <begin position="133"/>
        <end position="184"/>
    </location>
</feature>
<proteinExistence type="predicted"/>
<feature type="compositionally biased region" description="Low complexity" evidence="1">
    <location>
        <begin position="305"/>
        <end position="318"/>
    </location>
</feature>
<organism evidence="2 3">
    <name type="scientific">Acinetobacter cumulans</name>
    <dbReference type="NCBI Taxonomy" id="2136182"/>
    <lineage>
        <taxon>Bacteria</taxon>
        <taxon>Pseudomonadati</taxon>
        <taxon>Pseudomonadota</taxon>
        <taxon>Gammaproteobacteria</taxon>
        <taxon>Moraxellales</taxon>
        <taxon>Moraxellaceae</taxon>
        <taxon>Acinetobacter</taxon>
    </lineage>
</organism>
<dbReference type="Proteomes" id="UP000273105">
    <property type="component" value="Unassembled WGS sequence"/>
</dbReference>
<protein>
    <recommendedName>
        <fullName evidence="4">Tail fiber domain-containing protein</fullName>
    </recommendedName>
</protein>
<feature type="region of interest" description="Disordered" evidence="1">
    <location>
        <begin position="612"/>
        <end position="646"/>
    </location>
</feature>
<feature type="region of interest" description="Disordered" evidence="1">
    <location>
        <begin position="47"/>
        <end position="68"/>
    </location>
</feature>
<feature type="compositionally biased region" description="Low complexity" evidence="1">
    <location>
        <begin position="155"/>
        <end position="178"/>
    </location>
</feature>
<keyword evidence="3" id="KW-1185">Reference proteome</keyword>
<evidence type="ECO:0000313" key="3">
    <source>
        <dbReference type="Proteomes" id="UP000273105"/>
    </source>
</evidence>
<dbReference type="RefSeq" id="WP_121530675.1">
    <property type="nucleotide sequence ID" value="NZ_RCHE01000001.1"/>
</dbReference>
<feature type="region of interest" description="Disordered" evidence="1">
    <location>
        <begin position="279"/>
        <end position="328"/>
    </location>
</feature>
<gene>
    <name evidence="2" type="ORF">D9K79_00835</name>
</gene>
<reference evidence="2 3" key="1">
    <citation type="submission" date="2018-09" db="EMBL/GenBank/DDBJ databases">
        <title>The draft genome of Acinetobacter sp. strains.</title>
        <authorList>
            <person name="Qin J."/>
            <person name="Feng Y."/>
            <person name="Zong Z."/>
        </authorList>
    </citation>
    <scope>NUCLEOTIDE SEQUENCE [LARGE SCALE GENOMIC DNA]</scope>
    <source>
        <strain evidence="2 3">WCHAc060001</strain>
    </source>
</reference>
<name>A0ABX9UC09_9GAMM</name>
<sequence>MYGLKKRSKQDENGLIQGAGTGTSDDIKKNVPAGSYIMPADSTKQIGTNNLKNMGSPTPVNLSNGEFQLSPDQVHSVGVQTLDAMKNQTHVPIDQPQLGFKPGQNKPELFFANGGLVPSAYPSADDIRRAQQNRIGGPQMRDVSGITRDVSRPLPSTTVNTPSTTSSPSASPSNPAPTQGGGFGAGVRNFVNNSKLVKGTGYLGATSALFANAATPSEDYRERFGFGDQSPEDLGTVKGFAKDFGIRGLGYASDLGNALTFGQAGRFYADKQRIASEAKAAQPEFNNKQNKPNTVVNNPFGNNKTPPTTQTQPEAQTPSNSVQNSDPYAIQQKGNSFSYANPSAAAQARADGIREGEGLGFKVRPVNDPRGVANLFANTQEMGPTEQQIQNAIAQREMNLGLGMRGYGNNPVQAPQRNDAQEAERQAVIRAASTPIAGARGLTANQVRTLSDLQQGEDNRANQRYTTDANNVAALQREAMGQAGQNYRTELSEQGTNNRFNANLGFDAQKFQATNDLANREFNLNATEKGFGIRNSARLEKLYEQYDSAKSDEDRKSIQEKINRYAGNKADTGKDRYMTVGGGQVYDKEGGLINQPQQLFDTQTQQFVNTPAASSTNLPNGMTRQVGTSNGKPVYEDAQGNRFIGN</sequence>
<evidence type="ECO:0008006" key="4">
    <source>
        <dbReference type="Google" id="ProtNLM"/>
    </source>
</evidence>
<feature type="compositionally biased region" description="Polar residues" evidence="1">
    <location>
        <begin position="319"/>
        <end position="328"/>
    </location>
</feature>